<evidence type="ECO:0000313" key="1">
    <source>
        <dbReference type="EMBL" id="KNE00089.1"/>
    </source>
</evidence>
<reference evidence="2" key="1">
    <citation type="journal article" date="2015" name="BMC Genomics">
        <title>Draft genome of a commonly misdiagnosed multidrug resistant pathogen Candida auris.</title>
        <authorList>
            <person name="Chatterjee S."/>
            <person name="Alampalli S.V."/>
            <person name="Nageshan R.K."/>
            <person name="Chettiar S.T."/>
            <person name="Joshi S."/>
            <person name="Tatu U.S."/>
        </authorList>
    </citation>
    <scope>NUCLEOTIDE SEQUENCE [LARGE SCALE GENOMIC DNA]</scope>
    <source>
        <strain evidence="2">6684</strain>
    </source>
</reference>
<organism evidence="1 2">
    <name type="scientific">Candidozyma auris</name>
    <name type="common">Yeast</name>
    <name type="synonym">Candida auris</name>
    <dbReference type="NCBI Taxonomy" id="498019"/>
    <lineage>
        <taxon>Eukaryota</taxon>
        <taxon>Fungi</taxon>
        <taxon>Dikarya</taxon>
        <taxon>Ascomycota</taxon>
        <taxon>Saccharomycotina</taxon>
        <taxon>Pichiomycetes</taxon>
        <taxon>Metschnikowiaceae</taxon>
        <taxon>Candidozyma</taxon>
    </lineage>
</organism>
<proteinExistence type="predicted"/>
<dbReference type="Proteomes" id="UP000037122">
    <property type="component" value="Unassembled WGS sequence"/>
</dbReference>
<evidence type="ECO:0000313" key="2">
    <source>
        <dbReference type="Proteomes" id="UP000037122"/>
    </source>
</evidence>
<protein>
    <submittedName>
        <fullName evidence="1">Uncharacterized protein</fullName>
    </submittedName>
</protein>
<dbReference type="VEuPathDB" id="FungiDB:QG37_03037"/>
<name>A0A0L0P1G2_CANAR</name>
<comment type="caution">
    <text evidence="1">The sequence shown here is derived from an EMBL/GenBank/DDBJ whole genome shotgun (WGS) entry which is preliminary data.</text>
</comment>
<accession>A0A0L0P1G2</accession>
<gene>
    <name evidence="1" type="ORF">QG37_03037</name>
</gene>
<sequence length="81" mass="9151">MKGGDDYAALQNDNREKTEYFDTHEAYLVRKLLKPADLSQGYRARKRHSNVPTAAVTIPGHSSSFRLLKSPTLHLLLQPES</sequence>
<dbReference type="AlphaFoldDB" id="A0A0L0P1G2"/>
<dbReference type="EMBL" id="LGST01000020">
    <property type="protein sequence ID" value="KNE00089.1"/>
    <property type="molecule type" value="Genomic_DNA"/>
</dbReference>